<reference evidence="2 3" key="1">
    <citation type="submission" date="2018-05" db="EMBL/GenBank/DDBJ databases">
        <title>Genetic diversity of glacier-inhabiting Cryobacterium bacteria in China and description of Cryobacterium mengkeensis sp. nov. and Arthrobacter glacialis sp. nov.</title>
        <authorList>
            <person name="Liu Q."/>
            <person name="Xin Y.-H."/>
        </authorList>
    </citation>
    <scope>NUCLEOTIDE SEQUENCE [LARGE SCALE GENOMIC DNA]</scope>
    <source>
        <strain evidence="2 3">GP3</strain>
    </source>
</reference>
<dbReference type="EMBL" id="QHLZ01000001">
    <property type="protein sequence ID" value="PXA69323.1"/>
    <property type="molecule type" value="Genomic_DNA"/>
</dbReference>
<comment type="caution">
    <text evidence="2">The sequence shown here is derived from an EMBL/GenBank/DDBJ whole genome shotgun (WGS) entry which is preliminary data.</text>
</comment>
<dbReference type="Gene3D" id="3.90.550.10">
    <property type="entry name" value="Spore Coat Polysaccharide Biosynthesis Protein SpsA, Chain A"/>
    <property type="match status" value="2"/>
</dbReference>
<organism evidence="2 3">
    <name type="scientific">Arthrobacter psychrochitiniphilus</name>
    <dbReference type="NCBI Taxonomy" id="291045"/>
    <lineage>
        <taxon>Bacteria</taxon>
        <taxon>Bacillati</taxon>
        <taxon>Actinomycetota</taxon>
        <taxon>Actinomycetes</taxon>
        <taxon>Micrococcales</taxon>
        <taxon>Micrococcaceae</taxon>
        <taxon>Arthrobacter</taxon>
    </lineage>
</organism>
<dbReference type="OrthoDB" id="9771846at2"/>
<dbReference type="InterPro" id="IPR001173">
    <property type="entry name" value="Glyco_trans_2-like"/>
</dbReference>
<proteinExistence type="predicted"/>
<evidence type="ECO:0000313" key="3">
    <source>
        <dbReference type="Proteomes" id="UP000246303"/>
    </source>
</evidence>
<evidence type="ECO:0000313" key="2">
    <source>
        <dbReference type="EMBL" id="PXA69323.1"/>
    </source>
</evidence>
<sequence>MAIDAPESMYSAGIPVHLVDFERTMSIISHRLVEAAQIPLCVVSVNLDHIHHFGTSGRWNGALEHAGPSEFLNLIDGAPIAAQARRSTGRVWPRLAGSDLIEPILEKAIRHGSRIGFLGGSLETQQALQTRFAAERPDMAISGWWSPERSQLSNHGLSKELAAEIRAAQTDVLVVGLGKPRQELWMAEYAAHTGAKVLLGFGAAVDFMAGKVARAPRWASDNGLEWAWRLSREPRRLSRRYLVDGPSSYVALRASTGVKTAPKGHTSREPYRIKSARAVPVAGSFAGPEDTADVAVLVVTYNNADDIPKLLKSLREETADHCLRVIVADNSSSDATLETLAAHPDVITVSTGGNLGYSGGINVAAKLAGTAEHLLVLNPDLSVSRGAIKAMLARMRHSGAGAVVPRLLDDDGQIYHSLRREPSLSRSIGDAVVGSRFPDRPAWLSEIETDAESYVYARQVSWATGAAILIRSELAAKLGPWDERFFLYSEETDYFRKIRNAGGTIWFEPLAVMNHERGGSGSSAGLTALMAVNKVRYAQAHHSRLYSLAMRGIVAAASVARATQPGHRMAAGMLLGMRSWENLPKASPGARALHRAEGAFPSGTVIIPAYNEAGVLARTLRPLANLAASGAIEVIVACNGCSDGSAAVASTFPGVVVLDLQEPGKTSALNAADAIATRWPRIYLDADIEITAGALAEVFAHLAQPGALAARPTFRYDTSGADLRVRSYYRARTRIRGMQQHLWGAGAYAVSAAGHARFPTFPEATADDAYVDSLFMHGEKVILDTPPLLVRTPRSTRELHHTLRRIYRGNHELAPGTAMSSGLANLAASITGPLELVDAGVYASLAFAGKLRRGNSLTVGGGWDRDESSRLA</sequence>
<gene>
    <name evidence="2" type="ORF">CVS29_01785</name>
</gene>
<dbReference type="GO" id="GO:0016757">
    <property type="term" value="F:glycosyltransferase activity"/>
    <property type="evidence" value="ECO:0007669"/>
    <property type="project" value="UniProtKB-KW"/>
</dbReference>
<dbReference type="InterPro" id="IPR004629">
    <property type="entry name" value="WecG_TagA_CpsF"/>
</dbReference>
<keyword evidence="3" id="KW-1185">Reference proteome</keyword>
<dbReference type="Pfam" id="PF03808">
    <property type="entry name" value="Glyco_tran_WecG"/>
    <property type="match status" value="1"/>
</dbReference>
<name>A0A2V3DW29_9MICC</name>
<dbReference type="CDD" id="cd06533">
    <property type="entry name" value="Glyco_transf_WecG_TagA"/>
    <property type="match status" value="1"/>
</dbReference>
<dbReference type="Pfam" id="PF00535">
    <property type="entry name" value="Glycos_transf_2"/>
    <property type="match status" value="2"/>
</dbReference>
<dbReference type="NCBIfam" id="TIGR00696">
    <property type="entry name" value="wecG_tagA_cpsF"/>
    <property type="match status" value="1"/>
</dbReference>
<dbReference type="SUPFAM" id="SSF53448">
    <property type="entry name" value="Nucleotide-diphospho-sugar transferases"/>
    <property type="match status" value="2"/>
</dbReference>
<dbReference type="CDD" id="cd04186">
    <property type="entry name" value="GT_2_like_c"/>
    <property type="match status" value="1"/>
</dbReference>
<feature type="domain" description="Glycosyltransferase 2-like" evidence="1">
    <location>
        <begin position="604"/>
        <end position="728"/>
    </location>
</feature>
<dbReference type="PANTHER" id="PTHR43179:SF7">
    <property type="entry name" value="RHAMNOSYLTRANSFERASE WBBL"/>
    <property type="match status" value="1"/>
</dbReference>
<dbReference type="RefSeq" id="WP_110104610.1">
    <property type="nucleotide sequence ID" value="NZ_JACBZZ010000001.1"/>
</dbReference>
<dbReference type="InterPro" id="IPR029044">
    <property type="entry name" value="Nucleotide-diphossugar_trans"/>
</dbReference>
<evidence type="ECO:0000259" key="1">
    <source>
        <dbReference type="Pfam" id="PF00535"/>
    </source>
</evidence>
<dbReference type="PANTHER" id="PTHR43179">
    <property type="entry name" value="RHAMNOSYLTRANSFERASE WBBL"/>
    <property type="match status" value="1"/>
</dbReference>
<dbReference type="Proteomes" id="UP000246303">
    <property type="component" value="Unassembled WGS sequence"/>
</dbReference>
<dbReference type="AlphaFoldDB" id="A0A2V3DW29"/>
<accession>A0A2V3DW29</accession>
<feature type="domain" description="Glycosyltransferase 2-like" evidence="1">
    <location>
        <begin position="296"/>
        <end position="422"/>
    </location>
</feature>
<protein>
    <submittedName>
        <fullName evidence="2">Exopolysaccharide biosynthesis protein</fullName>
    </submittedName>
</protein>